<reference evidence="1 2" key="1">
    <citation type="submission" date="2019-12" db="EMBL/GenBank/DDBJ databases">
        <title>Genomic-based taxomic classification of the family Erythrobacteraceae.</title>
        <authorList>
            <person name="Xu L."/>
        </authorList>
    </citation>
    <scope>NUCLEOTIDE SEQUENCE [LARGE SCALE GENOMIC DNA]</scope>
    <source>
        <strain evidence="1 2">KEMB 9005-328</strain>
    </source>
</reference>
<proteinExistence type="predicted"/>
<name>A0A845ADB5_9SPHN</name>
<sequence length="264" mass="30451">LAEWYEIICDREADEHGHFTRHDPNWEIGTTMGFRSIAYDMFCLLQAMNLSPKLIARLRHPEQFEGARYELWVAATLARAGFSIEFFDEDDRTSKHGEGIATHAASGKKFWIEAKRRHRIGFDYLQAFLDRLPIKTDAKLVAAAMKKPADDDRLIFIDVNRPPWEGAPGAAPWINAFRKSLNLLERQPAYRDDTNQQAFVMVTNHPYHYLSNTRPDPQQQFFGTMFNMPELNPATLDVDHPAIFELMQSINEHFAIPETFLEGP</sequence>
<dbReference type="EMBL" id="WTYA01000001">
    <property type="protein sequence ID" value="MXP27674.1"/>
    <property type="molecule type" value="Genomic_DNA"/>
</dbReference>
<feature type="non-terminal residue" evidence="1">
    <location>
        <position position="1"/>
    </location>
</feature>
<protein>
    <submittedName>
        <fullName evidence="1">Uncharacterized protein</fullName>
    </submittedName>
</protein>
<evidence type="ECO:0000313" key="2">
    <source>
        <dbReference type="Proteomes" id="UP000439780"/>
    </source>
</evidence>
<accession>A0A845ADB5</accession>
<organism evidence="1 2">
    <name type="scientific">Qipengyuania algicida</name>
    <dbReference type="NCBI Taxonomy" id="1836209"/>
    <lineage>
        <taxon>Bacteria</taxon>
        <taxon>Pseudomonadati</taxon>
        <taxon>Pseudomonadota</taxon>
        <taxon>Alphaproteobacteria</taxon>
        <taxon>Sphingomonadales</taxon>
        <taxon>Erythrobacteraceae</taxon>
        <taxon>Qipengyuania</taxon>
    </lineage>
</organism>
<dbReference type="AlphaFoldDB" id="A0A845ADB5"/>
<keyword evidence="2" id="KW-1185">Reference proteome</keyword>
<evidence type="ECO:0000313" key="1">
    <source>
        <dbReference type="EMBL" id="MXP27674.1"/>
    </source>
</evidence>
<comment type="caution">
    <text evidence="1">The sequence shown here is derived from an EMBL/GenBank/DDBJ whole genome shotgun (WGS) entry which is preliminary data.</text>
</comment>
<dbReference type="Proteomes" id="UP000439780">
    <property type="component" value="Unassembled WGS sequence"/>
</dbReference>
<gene>
    <name evidence="1" type="ORF">GRI58_02410</name>
</gene>